<organism evidence="10">
    <name type="scientific">Trypanosoma vivax (strain Y486)</name>
    <dbReference type="NCBI Taxonomy" id="1055687"/>
    <lineage>
        <taxon>Eukaryota</taxon>
        <taxon>Discoba</taxon>
        <taxon>Euglenozoa</taxon>
        <taxon>Kinetoplastea</taxon>
        <taxon>Metakinetoplastina</taxon>
        <taxon>Trypanosomatida</taxon>
        <taxon>Trypanosomatidae</taxon>
        <taxon>Trypanosoma</taxon>
        <taxon>Duttonella</taxon>
    </lineage>
</organism>
<name>G0U9P8_TRYVY</name>
<feature type="site" description="Important for enzyme activity" evidence="7">
    <location>
        <position position="187"/>
    </location>
</feature>
<reference evidence="10" key="1">
    <citation type="journal article" date="2012" name="Proc. Natl. Acad. Sci. U.S.A.">
        <title>Antigenic diversity is generated by distinct evolutionary mechanisms in African trypanosome species.</title>
        <authorList>
            <person name="Jackson A.P."/>
            <person name="Berry A."/>
            <person name="Aslett M."/>
            <person name="Allison H.C."/>
            <person name="Burton P."/>
            <person name="Vavrova-Anderson J."/>
            <person name="Brown R."/>
            <person name="Browne H."/>
            <person name="Corton N."/>
            <person name="Hauser H."/>
            <person name="Gamble J."/>
            <person name="Gilderthorp R."/>
            <person name="Marcello L."/>
            <person name="McQuillan J."/>
            <person name="Otto T.D."/>
            <person name="Quail M.A."/>
            <person name="Sanders M.J."/>
            <person name="van Tonder A."/>
            <person name="Ginger M.L."/>
            <person name="Field M.C."/>
            <person name="Barry J.D."/>
            <person name="Hertz-Fowler C."/>
            <person name="Berriman M."/>
        </authorList>
    </citation>
    <scope>NUCLEOTIDE SEQUENCE</scope>
    <source>
        <strain evidence="10">Y486</strain>
    </source>
</reference>
<feature type="active site" description="Proton donor" evidence="7">
    <location>
        <position position="172"/>
    </location>
</feature>
<comment type="catalytic activity">
    <reaction evidence="1 7 8">
        <text>Thiol-dependent hydrolysis of ester, thioester, amide, peptide and isopeptide bonds formed by the C-terminal Gly of ubiquitin (a 76-residue protein attached to proteins as an intracellular targeting signal).</text>
        <dbReference type="EC" id="3.4.19.12"/>
    </reaction>
</comment>
<dbReference type="VEuPathDB" id="TriTrypDB:TvY486_1100130"/>
<dbReference type="PROSITE" id="PS52048">
    <property type="entry name" value="UCH_DOMAIN"/>
    <property type="match status" value="1"/>
</dbReference>
<dbReference type="OMA" id="CISNGEA"/>
<sequence>MAKAWLPLESNPDVLNDYLRTLGLTEPKIGFYDVYGLDPELLAMVPRKIHAFLLLYPISDAVEQGDAAALKQQEKEGEKFMADNKFFYSKQTISNACGTMGVLHAVLNNMAVAGKVEAGSTLDEFFSKTKDMSPEERARFIESSSTLDEAHSAAASAGVSEKPPVDADVDLHFTCFVRIGGYCVELDGRKSRPLLHNRCSDEEGFVSAATAAILEKMNYDPASSRFNILALCDL</sequence>
<feature type="active site" description="Nucleophile" evidence="7">
    <location>
        <position position="97"/>
    </location>
</feature>
<evidence type="ECO:0000256" key="7">
    <source>
        <dbReference type="PROSITE-ProRule" id="PRU01393"/>
    </source>
</evidence>
<dbReference type="Pfam" id="PF01088">
    <property type="entry name" value="Peptidase_C12"/>
    <property type="match status" value="1"/>
</dbReference>
<dbReference type="InterPro" id="IPR038765">
    <property type="entry name" value="Papain-like_cys_pep_sf"/>
</dbReference>
<dbReference type="CDD" id="cd09616">
    <property type="entry name" value="Peptidase_C12_UCH_L1_L3"/>
    <property type="match status" value="1"/>
</dbReference>
<evidence type="ECO:0000256" key="5">
    <source>
        <dbReference type="ARBA" id="ARBA00022801"/>
    </source>
</evidence>
<dbReference type="PRINTS" id="PR00707">
    <property type="entry name" value="UBCTHYDRLASE"/>
</dbReference>
<feature type="site" description="Transition state stabilizer" evidence="7">
    <location>
        <position position="91"/>
    </location>
</feature>
<keyword evidence="6 7" id="KW-0788">Thiol protease</keyword>
<keyword evidence="3 7" id="KW-0645">Protease</keyword>
<gene>
    <name evidence="10" type="ORF">TVY486_1100130</name>
</gene>
<evidence type="ECO:0000256" key="3">
    <source>
        <dbReference type="ARBA" id="ARBA00022670"/>
    </source>
</evidence>
<dbReference type="PANTHER" id="PTHR10589">
    <property type="entry name" value="UBIQUITIN CARBOXYL-TERMINAL HYDROLASE"/>
    <property type="match status" value="1"/>
</dbReference>
<protein>
    <recommendedName>
        <fullName evidence="8">Ubiquitin carboxyl-terminal hydrolase</fullName>
        <ecNumber evidence="8">3.4.19.12</ecNumber>
    </recommendedName>
</protein>
<dbReference type="EMBL" id="HE573027">
    <property type="protein sequence ID" value="CCC52528.1"/>
    <property type="molecule type" value="Genomic_DNA"/>
</dbReference>
<evidence type="ECO:0000256" key="6">
    <source>
        <dbReference type="ARBA" id="ARBA00022807"/>
    </source>
</evidence>
<proteinExistence type="inferred from homology"/>
<dbReference type="EC" id="3.4.19.12" evidence="8"/>
<evidence type="ECO:0000256" key="2">
    <source>
        <dbReference type="ARBA" id="ARBA00009326"/>
    </source>
</evidence>
<dbReference type="InterPro" id="IPR036959">
    <property type="entry name" value="Peptidase_C12_UCH_sf"/>
</dbReference>
<dbReference type="PANTHER" id="PTHR10589:SF17">
    <property type="entry name" value="UBIQUITIN CARBOXYL-TERMINAL HYDROLASE"/>
    <property type="match status" value="1"/>
</dbReference>
<keyword evidence="4 7" id="KW-0833">Ubl conjugation pathway</keyword>
<dbReference type="FunFam" id="3.40.532.10:FF:000006">
    <property type="entry name" value="Ubiquitin carboxyl-terminal hydrolase"/>
    <property type="match status" value="1"/>
</dbReference>
<accession>G0U9P8</accession>
<dbReference type="InterPro" id="IPR001578">
    <property type="entry name" value="Peptidase_C12_UCH"/>
</dbReference>
<evidence type="ECO:0000256" key="4">
    <source>
        <dbReference type="ARBA" id="ARBA00022786"/>
    </source>
</evidence>
<dbReference type="AlphaFoldDB" id="G0U9P8"/>
<keyword evidence="5 7" id="KW-0378">Hydrolase</keyword>
<dbReference type="GO" id="GO:0016579">
    <property type="term" value="P:protein deubiquitination"/>
    <property type="evidence" value="ECO:0007669"/>
    <property type="project" value="TreeGrafter"/>
</dbReference>
<dbReference type="GO" id="GO:0004843">
    <property type="term" value="F:cysteine-type deubiquitinase activity"/>
    <property type="evidence" value="ECO:0007669"/>
    <property type="project" value="UniProtKB-UniRule"/>
</dbReference>
<evidence type="ECO:0000259" key="9">
    <source>
        <dbReference type="PROSITE" id="PS52048"/>
    </source>
</evidence>
<evidence type="ECO:0000256" key="8">
    <source>
        <dbReference type="RuleBase" id="RU361215"/>
    </source>
</evidence>
<feature type="domain" description="UCH catalytic" evidence="9">
    <location>
        <begin position="4"/>
        <end position="233"/>
    </location>
</feature>
<evidence type="ECO:0000313" key="10">
    <source>
        <dbReference type="EMBL" id="CCC52528.1"/>
    </source>
</evidence>
<dbReference type="SUPFAM" id="SSF54001">
    <property type="entry name" value="Cysteine proteinases"/>
    <property type="match status" value="1"/>
</dbReference>
<dbReference type="Gene3D" id="3.40.532.10">
    <property type="entry name" value="Peptidase C12, ubiquitin carboxyl-terminal hydrolase"/>
    <property type="match status" value="1"/>
</dbReference>
<dbReference type="GO" id="GO:0005737">
    <property type="term" value="C:cytoplasm"/>
    <property type="evidence" value="ECO:0007669"/>
    <property type="project" value="TreeGrafter"/>
</dbReference>
<dbReference type="GO" id="GO:0006511">
    <property type="term" value="P:ubiquitin-dependent protein catabolic process"/>
    <property type="evidence" value="ECO:0007669"/>
    <property type="project" value="UniProtKB-UniRule"/>
</dbReference>
<comment type="similarity">
    <text evidence="2 7 8">Belongs to the peptidase C12 family.</text>
</comment>
<evidence type="ECO:0000256" key="1">
    <source>
        <dbReference type="ARBA" id="ARBA00000707"/>
    </source>
</evidence>